<gene>
    <name evidence="1" type="ORF">IHE45_06G052500</name>
</gene>
<keyword evidence="2" id="KW-1185">Reference proteome</keyword>
<proteinExistence type="predicted"/>
<dbReference type="Proteomes" id="UP000827976">
    <property type="component" value="Chromosome 6"/>
</dbReference>
<name>A0ACB7VWY0_DIOAL</name>
<accession>A0ACB7VWY0</accession>
<protein>
    <submittedName>
        <fullName evidence="1">Uncharacterized protein</fullName>
    </submittedName>
</protein>
<dbReference type="EMBL" id="CM037016">
    <property type="protein sequence ID" value="KAH7679352.1"/>
    <property type="molecule type" value="Genomic_DNA"/>
</dbReference>
<reference evidence="2" key="1">
    <citation type="journal article" date="2022" name="Nat. Commun.">
        <title>Chromosome evolution and the genetic basis of agronomically important traits in greater yam.</title>
        <authorList>
            <person name="Bredeson J.V."/>
            <person name="Lyons J.B."/>
            <person name="Oniyinde I.O."/>
            <person name="Okereke N.R."/>
            <person name="Kolade O."/>
            <person name="Nnabue I."/>
            <person name="Nwadili C.O."/>
            <person name="Hribova E."/>
            <person name="Parker M."/>
            <person name="Nwogha J."/>
            <person name="Shu S."/>
            <person name="Carlson J."/>
            <person name="Kariba R."/>
            <person name="Muthemba S."/>
            <person name="Knop K."/>
            <person name="Barton G.J."/>
            <person name="Sherwood A.V."/>
            <person name="Lopez-Montes A."/>
            <person name="Asiedu R."/>
            <person name="Jamnadass R."/>
            <person name="Muchugi A."/>
            <person name="Goodstein D."/>
            <person name="Egesi C.N."/>
            <person name="Featherston J."/>
            <person name="Asfaw A."/>
            <person name="Simpson G.G."/>
            <person name="Dolezel J."/>
            <person name="Hendre P.S."/>
            <person name="Van Deynze A."/>
            <person name="Kumar P.L."/>
            <person name="Obidiegwu J.E."/>
            <person name="Bhattacharjee R."/>
            <person name="Rokhsar D.S."/>
        </authorList>
    </citation>
    <scope>NUCLEOTIDE SEQUENCE [LARGE SCALE GENOMIC DNA]</scope>
    <source>
        <strain evidence="2">cv. TDa95/00328</strain>
    </source>
</reference>
<evidence type="ECO:0000313" key="2">
    <source>
        <dbReference type="Proteomes" id="UP000827976"/>
    </source>
</evidence>
<sequence>MQIGAGMMLATVDGEQMIVGPLHVKNSWWWSKEDNAWNLGLHKTSGCHGDTVNEADGNYGRDKDGVGCFDSRNTTLAFKIYHYLSNIVWKNFRGKQKQD</sequence>
<evidence type="ECO:0000313" key="1">
    <source>
        <dbReference type="EMBL" id="KAH7679352.1"/>
    </source>
</evidence>
<comment type="caution">
    <text evidence="1">The sequence shown here is derived from an EMBL/GenBank/DDBJ whole genome shotgun (WGS) entry which is preliminary data.</text>
</comment>
<organism evidence="1 2">
    <name type="scientific">Dioscorea alata</name>
    <name type="common">Purple yam</name>
    <dbReference type="NCBI Taxonomy" id="55571"/>
    <lineage>
        <taxon>Eukaryota</taxon>
        <taxon>Viridiplantae</taxon>
        <taxon>Streptophyta</taxon>
        <taxon>Embryophyta</taxon>
        <taxon>Tracheophyta</taxon>
        <taxon>Spermatophyta</taxon>
        <taxon>Magnoliopsida</taxon>
        <taxon>Liliopsida</taxon>
        <taxon>Dioscoreales</taxon>
        <taxon>Dioscoreaceae</taxon>
        <taxon>Dioscorea</taxon>
    </lineage>
</organism>